<accession>A0A450UDM6</accession>
<name>A0A450UDM6_9GAMM</name>
<evidence type="ECO:0000256" key="5">
    <source>
        <dbReference type="SAM" id="Phobius"/>
    </source>
</evidence>
<keyword evidence="1" id="KW-0677">Repeat</keyword>
<dbReference type="Gene3D" id="1.25.40.10">
    <property type="entry name" value="Tetratricopeptide repeat domain"/>
    <property type="match status" value="2"/>
</dbReference>
<evidence type="ECO:0000256" key="1">
    <source>
        <dbReference type="ARBA" id="ARBA00022737"/>
    </source>
</evidence>
<feature type="repeat" description="TPR" evidence="3">
    <location>
        <begin position="277"/>
        <end position="310"/>
    </location>
</feature>
<evidence type="ECO:0000256" key="3">
    <source>
        <dbReference type="PROSITE-ProRule" id="PRU00339"/>
    </source>
</evidence>
<keyword evidence="2 3" id="KW-0802">TPR repeat</keyword>
<sequence>MFNQLSEYLKNNQQEIAIYGILFILAVIAVVMAIIRINKYLYRKHYDFGRKHFELQEFDKSIQEFDIARKLAKKPLSGKKSDVENASFSLARVCIASSRWQGAVEALTECVEISPDKVQYHVSLVENHLRLGEGYQARESLDKGFDLISADAINELREERVHALARDGRNTEITKELGRLKSPMAVSESEELDKLEILKPDFEGREFILKGLAGGETDNLDLARLYIRQYMLDKASPLDAPEGEKGHGSEDESKERSPYLTKAREALEMLEVNPESAEFYCALAFLCEREGNPKLAEENYEKAITYNPQYAEAYYNLALLCVDELNDPERAVENLQNAIERDAEFARAHHNLALLLLGTGRNIEEVKHHFREAIRIVPLFSEVYWDLSLILAKRDFKEFLLG</sequence>
<dbReference type="EMBL" id="CAADFH010000012">
    <property type="protein sequence ID" value="VFJ90595.1"/>
    <property type="molecule type" value="Genomic_DNA"/>
</dbReference>
<dbReference type="InterPro" id="IPR019734">
    <property type="entry name" value="TPR_rpt"/>
</dbReference>
<dbReference type="Pfam" id="PF13431">
    <property type="entry name" value="TPR_17"/>
    <property type="match status" value="1"/>
</dbReference>
<reference evidence="6" key="1">
    <citation type="submission" date="2019-02" db="EMBL/GenBank/DDBJ databases">
        <authorList>
            <person name="Gruber-Vodicka R. H."/>
            <person name="Seah K. B. B."/>
        </authorList>
    </citation>
    <scope>NUCLEOTIDE SEQUENCE</scope>
    <source>
        <strain evidence="6">BECK_M6</strain>
    </source>
</reference>
<evidence type="ECO:0000256" key="2">
    <source>
        <dbReference type="ARBA" id="ARBA00022803"/>
    </source>
</evidence>
<dbReference type="SMART" id="SM00028">
    <property type="entry name" value="TPR"/>
    <property type="match status" value="5"/>
</dbReference>
<feature type="region of interest" description="Disordered" evidence="4">
    <location>
        <begin position="237"/>
        <end position="258"/>
    </location>
</feature>
<dbReference type="PROSITE" id="PS50005">
    <property type="entry name" value="TPR"/>
    <property type="match status" value="1"/>
</dbReference>
<dbReference type="InterPro" id="IPR050498">
    <property type="entry name" value="Ycf3"/>
</dbReference>
<gene>
    <name evidence="6" type="ORF">BECKLFY1418A_GA0070994_101223</name>
</gene>
<keyword evidence="5" id="KW-1133">Transmembrane helix</keyword>
<proteinExistence type="predicted"/>
<dbReference type="InterPro" id="IPR011990">
    <property type="entry name" value="TPR-like_helical_dom_sf"/>
</dbReference>
<feature type="compositionally biased region" description="Basic and acidic residues" evidence="4">
    <location>
        <begin position="242"/>
        <end position="258"/>
    </location>
</feature>
<evidence type="ECO:0000256" key="4">
    <source>
        <dbReference type="SAM" id="MobiDB-lite"/>
    </source>
</evidence>
<organism evidence="6">
    <name type="scientific">Candidatus Kentrum sp. LFY</name>
    <dbReference type="NCBI Taxonomy" id="2126342"/>
    <lineage>
        <taxon>Bacteria</taxon>
        <taxon>Pseudomonadati</taxon>
        <taxon>Pseudomonadota</taxon>
        <taxon>Gammaproteobacteria</taxon>
        <taxon>Candidatus Kentrum</taxon>
    </lineage>
</organism>
<dbReference type="PANTHER" id="PTHR44858">
    <property type="entry name" value="TETRATRICOPEPTIDE REPEAT PROTEIN 6"/>
    <property type="match status" value="1"/>
</dbReference>
<keyword evidence="5" id="KW-0472">Membrane</keyword>
<keyword evidence="5" id="KW-0812">Transmembrane</keyword>
<evidence type="ECO:0000313" key="6">
    <source>
        <dbReference type="EMBL" id="VFJ90595.1"/>
    </source>
</evidence>
<dbReference type="PANTHER" id="PTHR44858:SF1">
    <property type="entry name" value="UDP-N-ACETYLGLUCOSAMINE--PEPTIDE N-ACETYLGLUCOSAMINYLTRANSFERASE SPINDLY-RELATED"/>
    <property type="match status" value="1"/>
</dbReference>
<dbReference type="SUPFAM" id="SSF48452">
    <property type="entry name" value="TPR-like"/>
    <property type="match status" value="2"/>
</dbReference>
<protein>
    <submittedName>
        <fullName evidence="6">TPR repeat-containing protein</fullName>
    </submittedName>
</protein>
<feature type="transmembrane region" description="Helical" evidence="5">
    <location>
        <begin position="16"/>
        <end position="35"/>
    </location>
</feature>
<dbReference type="AlphaFoldDB" id="A0A450UDM6"/>